<accession>A0A3S2WCP3</accession>
<dbReference type="PANTHER" id="PTHR30163">
    <property type="entry name" value="MEMBRANE-BOUND LYTIC MUREIN TRANSGLYCOSYLASE B"/>
    <property type="match status" value="1"/>
</dbReference>
<keyword evidence="2" id="KW-0732">Signal</keyword>
<dbReference type="InterPro" id="IPR043426">
    <property type="entry name" value="MltB-like"/>
</dbReference>
<evidence type="ECO:0000259" key="3">
    <source>
        <dbReference type="Pfam" id="PF01471"/>
    </source>
</evidence>
<protein>
    <submittedName>
        <fullName evidence="5">Lytic murein transglycosylase</fullName>
    </submittedName>
</protein>
<organism evidence="5 6">
    <name type="scientific">Hwanghaeella grinnelliae</name>
    <dbReference type="NCBI Taxonomy" id="2500179"/>
    <lineage>
        <taxon>Bacteria</taxon>
        <taxon>Pseudomonadati</taxon>
        <taxon>Pseudomonadota</taxon>
        <taxon>Alphaproteobacteria</taxon>
        <taxon>Rhodospirillales</taxon>
        <taxon>Rhodospirillaceae</taxon>
        <taxon>Hwanghaeella</taxon>
    </lineage>
</organism>
<reference evidence="6" key="1">
    <citation type="submission" date="2019-01" db="EMBL/GenBank/DDBJ databases">
        <title>Gri0909 isolated from a small marine red alga.</title>
        <authorList>
            <person name="Kim J."/>
            <person name="Jeong S.E."/>
            <person name="Jeon C.O."/>
        </authorList>
    </citation>
    <scope>NUCLEOTIDE SEQUENCE [LARGE SCALE GENOMIC DNA]</scope>
    <source>
        <strain evidence="6">Gri0909</strain>
    </source>
</reference>
<dbReference type="InterPro" id="IPR036365">
    <property type="entry name" value="PGBD-like_sf"/>
</dbReference>
<comment type="caution">
    <text evidence="5">The sequence shown here is derived from an EMBL/GenBank/DDBJ whole genome shotgun (WGS) entry which is preliminary data.</text>
</comment>
<dbReference type="Pfam" id="PF01471">
    <property type="entry name" value="PG_binding_1"/>
    <property type="match status" value="1"/>
</dbReference>
<evidence type="ECO:0000313" key="6">
    <source>
        <dbReference type="Proteomes" id="UP000287447"/>
    </source>
</evidence>
<feature type="domain" description="Peptidoglycan binding-like" evidence="3">
    <location>
        <begin position="351"/>
        <end position="406"/>
    </location>
</feature>
<name>A0A3S2WCP3_9PROT</name>
<feature type="region of interest" description="Disordered" evidence="1">
    <location>
        <begin position="388"/>
        <end position="411"/>
    </location>
</feature>
<dbReference type="AlphaFoldDB" id="A0A3S2WCP3"/>
<dbReference type="PANTHER" id="PTHR30163:SF8">
    <property type="entry name" value="LYTIC MUREIN TRANSGLYCOSYLASE"/>
    <property type="match status" value="1"/>
</dbReference>
<dbReference type="Proteomes" id="UP000287447">
    <property type="component" value="Unassembled WGS sequence"/>
</dbReference>
<dbReference type="InterPro" id="IPR023346">
    <property type="entry name" value="Lysozyme-like_dom_sf"/>
</dbReference>
<feature type="domain" description="Transglycosylase SLT" evidence="4">
    <location>
        <begin position="39"/>
        <end position="330"/>
    </location>
</feature>
<dbReference type="EMBL" id="SADE01000001">
    <property type="protein sequence ID" value="RVU39388.1"/>
    <property type="molecule type" value="Genomic_DNA"/>
</dbReference>
<dbReference type="Pfam" id="PF13406">
    <property type="entry name" value="SLT_2"/>
    <property type="match status" value="1"/>
</dbReference>
<feature type="chain" id="PRO_5018652169" evidence="2">
    <location>
        <begin position="36"/>
        <end position="411"/>
    </location>
</feature>
<dbReference type="OrthoDB" id="9808544at2"/>
<evidence type="ECO:0000313" key="5">
    <source>
        <dbReference type="EMBL" id="RVU39388.1"/>
    </source>
</evidence>
<dbReference type="Gene3D" id="1.10.530.10">
    <property type="match status" value="1"/>
</dbReference>
<proteinExistence type="predicted"/>
<dbReference type="RefSeq" id="WP_127764759.1">
    <property type="nucleotide sequence ID" value="NZ_SADE01000001.1"/>
</dbReference>
<dbReference type="InterPro" id="IPR002477">
    <property type="entry name" value="Peptidoglycan-bd-like"/>
</dbReference>
<dbReference type="Gene3D" id="1.10.101.10">
    <property type="entry name" value="PGBD-like superfamily/PGBD"/>
    <property type="match status" value="1"/>
</dbReference>
<evidence type="ECO:0000256" key="1">
    <source>
        <dbReference type="SAM" id="MobiDB-lite"/>
    </source>
</evidence>
<dbReference type="NCBIfam" id="TIGR02283">
    <property type="entry name" value="MltB_2"/>
    <property type="match status" value="1"/>
</dbReference>
<dbReference type="SUPFAM" id="SSF53955">
    <property type="entry name" value="Lysozyme-like"/>
    <property type="match status" value="1"/>
</dbReference>
<dbReference type="SUPFAM" id="SSF47090">
    <property type="entry name" value="PGBD-like"/>
    <property type="match status" value="1"/>
</dbReference>
<dbReference type="InterPro" id="IPR011970">
    <property type="entry name" value="MltB_2"/>
</dbReference>
<sequence length="411" mass="44981">MKHTLSFAHARKLRVSSLFLSAFLPVLCIGPAAHAAEPFDVWLQGLKAEAVQKGISPATLDIAFKDVAPIAKVLEYDRKQPEFSQTFWTYLNRAVSDERINRGKKLLNKHAALLSEVEAKYGVQPRFLVAFWGLETNYGDYTGGFPVISALATLAHDERRADFFRAELFNALQILDEGHIAPDKMSGSWAGAMGQTQFMPSTFTGYATDGDGDGKIDIWGSLPDVFHSAAHYLASVGWKGDETWGREVKLPPGFDHDLTQLTIKKHISEWQALGVRRANGADLPQADIEGSVILPAGAKGPAFLVYQNFRSTLVWNRSILYASAVGYLADRFVDRGRLVATQPPGDKPLSRGDVISLQTNLNRLGFDVGEPDGVAGSMTRKGLRAYQRSRGLPPDGHPSSEMVDILAADQG</sequence>
<dbReference type="GO" id="GO:0008933">
    <property type="term" value="F:peptidoglycan lytic transglycosylase activity"/>
    <property type="evidence" value="ECO:0007669"/>
    <property type="project" value="TreeGrafter"/>
</dbReference>
<keyword evidence="6" id="KW-1185">Reference proteome</keyword>
<dbReference type="InterPro" id="IPR036366">
    <property type="entry name" value="PGBDSf"/>
</dbReference>
<dbReference type="FunFam" id="1.10.8.350:FF:000001">
    <property type="entry name" value="Lytic murein transglycosylase B"/>
    <property type="match status" value="1"/>
</dbReference>
<dbReference type="CDD" id="cd13399">
    <property type="entry name" value="Slt35-like"/>
    <property type="match status" value="1"/>
</dbReference>
<dbReference type="InterPro" id="IPR031304">
    <property type="entry name" value="SLT_2"/>
</dbReference>
<feature type="signal peptide" evidence="2">
    <location>
        <begin position="1"/>
        <end position="35"/>
    </location>
</feature>
<gene>
    <name evidence="5" type="ORF">EOI86_09150</name>
</gene>
<evidence type="ECO:0000256" key="2">
    <source>
        <dbReference type="SAM" id="SignalP"/>
    </source>
</evidence>
<evidence type="ECO:0000259" key="4">
    <source>
        <dbReference type="Pfam" id="PF13406"/>
    </source>
</evidence>
<dbReference type="GO" id="GO:0009253">
    <property type="term" value="P:peptidoglycan catabolic process"/>
    <property type="evidence" value="ECO:0007669"/>
    <property type="project" value="TreeGrafter"/>
</dbReference>
<dbReference type="Gene3D" id="1.10.8.350">
    <property type="entry name" value="Bacterial muramidase"/>
    <property type="match status" value="1"/>
</dbReference>